<dbReference type="InterPro" id="IPR029044">
    <property type="entry name" value="Nucleotide-diphossugar_trans"/>
</dbReference>
<dbReference type="Gene3D" id="3.90.550.10">
    <property type="entry name" value="Spore Coat Polysaccharide Biosynthesis Protein SpsA, Chain A"/>
    <property type="match status" value="1"/>
</dbReference>
<evidence type="ECO:0000256" key="1">
    <source>
        <dbReference type="ARBA" id="ARBA00006739"/>
    </source>
</evidence>
<name>A0A1I0A3A5_9BACI</name>
<dbReference type="STRING" id="930131.SAMN05216389_10338"/>
<keyword evidence="3" id="KW-0808">Transferase</keyword>
<comment type="similarity">
    <text evidence="1">Belongs to the glycosyltransferase 2 family.</text>
</comment>
<dbReference type="InterPro" id="IPR001173">
    <property type="entry name" value="Glyco_trans_2-like"/>
</dbReference>
<evidence type="ECO:0000259" key="2">
    <source>
        <dbReference type="Pfam" id="PF00535"/>
    </source>
</evidence>
<protein>
    <submittedName>
        <fullName evidence="3">Glycosyltransferase involved in cell wall bisynthesis</fullName>
    </submittedName>
</protein>
<dbReference type="AlphaFoldDB" id="A0A1I0A3A5"/>
<evidence type="ECO:0000313" key="3">
    <source>
        <dbReference type="EMBL" id="SES88186.1"/>
    </source>
</evidence>
<sequence length="518" mass="61311">MMNKTNLLNNTFLKPFNKLKKQQNYTVHKQSTNTHKDYLVTVISPVYNGESFLKKSIQSVMDQTIGFQNIEYILVDDCSTDRSKEILLEFQKKYENITVVLLDCNSGSPGLPRNVGVKLATSPYITFLDSDDWLHPNGLQVLYEISESTGDPYVVGRTIKVEKGGTKIIGEHQCCKERRSVSPLSIPHIFHHLGPTARMMRAAFIKEQQIEFPKMKFGEDKQFFIDVLTNCKSISTTTKPIYYVNRLEETKNTRLTNQTNILQKTNYNLQVIHYILNRELDIEIEKMIVNRIYEYDLLRGLFTTPHFQNTKLKLLYYYLFKQIMRTTKKKFAYDFSERFFQPIHKVIYELLREGKYRAVTKLLEWDKSKKVKEIVIKNQKPYIVTPFTEEKYKYISLPVHITFKMHNCEGNMYKLHFQVYGESIHSITDILIRDQKNAHNEYALPVDIKENGEGFIQFNLDLLDRELPPANYSIFVRYNDYMRMNIRQQIKDEIKHRYKNRQFNIYRTNYSNLALKIN</sequence>
<dbReference type="RefSeq" id="WP_090867284.1">
    <property type="nucleotide sequence ID" value="NZ_FOHE01000003.1"/>
</dbReference>
<accession>A0A1I0A3A5</accession>
<reference evidence="3 4" key="1">
    <citation type="submission" date="2016-10" db="EMBL/GenBank/DDBJ databases">
        <authorList>
            <person name="de Groot N.N."/>
        </authorList>
    </citation>
    <scope>NUCLEOTIDE SEQUENCE [LARGE SCALE GENOMIC DNA]</scope>
    <source>
        <strain evidence="3 4">IBRC-M 10780</strain>
    </source>
</reference>
<dbReference type="PANTHER" id="PTHR22916:SF3">
    <property type="entry name" value="UDP-GLCNAC:BETAGAL BETA-1,3-N-ACETYLGLUCOSAMINYLTRANSFERASE-LIKE PROTEIN 1"/>
    <property type="match status" value="1"/>
</dbReference>
<dbReference type="CDD" id="cd00761">
    <property type="entry name" value="Glyco_tranf_GTA_type"/>
    <property type="match status" value="1"/>
</dbReference>
<proteinExistence type="inferred from homology"/>
<dbReference type="Proteomes" id="UP000198618">
    <property type="component" value="Unassembled WGS sequence"/>
</dbReference>
<dbReference type="EMBL" id="FOHE01000003">
    <property type="protein sequence ID" value="SES88186.1"/>
    <property type="molecule type" value="Genomic_DNA"/>
</dbReference>
<dbReference type="SUPFAM" id="SSF53448">
    <property type="entry name" value="Nucleotide-diphospho-sugar transferases"/>
    <property type="match status" value="1"/>
</dbReference>
<gene>
    <name evidence="3" type="ORF">SAMN05216389_10338</name>
</gene>
<feature type="domain" description="Glycosyltransferase 2-like" evidence="2">
    <location>
        <begin position="41"/>
        <end position="201"/>
    </location>
</feature>
<dbReference type="PANTHER" id="PTHR22916">
    <property type="entry name" value="GLYCOSYLTRANSFERASE"/>
    <property type="match status" value="1"/>
</dbReference>
<dbReference type="Pfam" id="PF00535">
    <property type="entry name" value="Glycos_transf_2"/>
    <property type="match status" value="1"/>
</dbReference>
<keyword evidence="4" id="KW-1185">Reference proteome</keyword>
<dbReference type="GO" id="GO:0016758">
    <property type="term" value="F:hexosyltransferase activity"/>
    <property type="evidence" value="ECO:0007669"/>
    <property type="project" value="UniProtKB-ARBA"/>
</dbReference>
<evidence type="ECO:0000313" key="4">
    <source>
        <dbReference type="Proteomes" id="UP000198618"/>
    </source>
</evidence>
<dbReference type="OrthoDB" id="396512at2"/>
<organism evidence="3 4">
    <name type="scientific">Oceanobacillus limi</name>
    <dbReference type="NCBI Taxonomy" id="930131"/>
    <lineage>
        <taxon>Bacteria</taxon>
        <taxon>Bacillati</taxon>
        <taxon>Bacillota</taxon>
        <taxon>Bacilli</taxon>
        <taxon>Bacillales</taxon>
        <taxon>Bacillaceae</taxon>
        <taxon>Oceanobacillus</taxon>
    </lineage>
</organism>